<dbReference type="HOGENOM" id="CLU_1907046_0_0_1"/>
<dbReference type="EMBL" id="KN838584">
    <property type="protein sequence ID" value="KIK03065.1"/>
    <property type="molecule type" value="Genomic_DNA"/>
</dbReference>
<keyword evidence="2" id="KW-1185">Reference proteome</keyword>
<sequence>MKKYSVVNLGDLYARDLQHTFGGMKECVVIGASFGGVVGVEISRCLVRGGIAVKSLNLLDSPWPTLSESLEGALTSRALVSNLFGNSSQMTSQRRSYRAFLRPFPKRARWKEKRWRSTIGGRWCPFTWRTSTR</sequence>
<dbReference type="STRING" id="1095629.A0A0C9WUV3"/>
<evidence type="ECO:0000313" key="2">
    <source>
        <dbReference type="Proteomes" id="UP000054477"/>
    </source>
</evidence>
<reference evidence="1 2" key="1">
    <citation type="submission" date="2014-04" db="EMBL/GenBank/DDBJ databases">
        <authorList>
            <consortium name="DOE Joint Genome Institute"/>
            <person name="Kuo A."/>
            <person name="Kohler A."/>
            <person name="Nagy L.G."/>
            <person name="Floudas D."/>
            <person name="Copeland A."/>
            <person name="Barry K.W."/>
            <person name="Cichocki N."/>
            <person name="Veneault-Fourrey C."/>
            <person name="LaButti K."/>
            <person name="Lindquist E.A."/>
            <person name="Lipzen A."/>
            <person name="Lundell T."/>
            <person name="Morin E."/>
            <person name="Murat C."/>
            <person name="Sun H."/>
            <person name="Tunlid A."/>
            <person name="Henrissat B."/>
            <person name="Grigoriev I.V."/>
            <person name="Hibbett D.S."/>
            <person name="Martin F."/>
            <person name="Nordberg H.P."/>
            <person name="Cantor M.N."/>
            <person name="Hua S.X."/>
        </authorList>
    </citation>
    <scope>NUCLEOTIDE SEQUENCE [LARGE SCALE GENOMIC DNA]</scope>
    <source>
        <strain evidence="1 2">LaAM-08-1</strain>
    </source>
</reference>
<dbReference type="SUPFAM" id="SSF53474">
    <property type="entry name" value="alpha/beta-Hydrolases"/>
    <property type="match status" value="1"/>
</dbReference>
<dbReference type="Gene3D" id="3.40.50.1820">
    <property type="entry name" value="alpha/beta hydrolase"/>
    <property type="match status" value="1"/>
</dbReference>
<reference evidence="2" key="2">
    <citation type="submission" date="2015-01" db="EMBL/GenBank/DDBJ databases">
        <title>Evolutionary Origins and Diversification of the Mycorrhizal Mutualists.</title>
        <authorList>
            <consortium name="DOE Joint Genome Institute"/>
            <consortium name="Mycorrhizal Genomics Consortium"/>
            <person name="Kohler A."/>
            <person name="Kuo A."/>
            <person name="Nagy L.G."/>
            <person name="Floudas D."/>
            <person name="Copeland A."/>
            <person name="Barry K.W."/>
            <person name="Cichocki N."/>
            <person name="Veneault-Fourrey C."/>
            <person name="LaButti K."/>
            <person name="Lindquist E.A."/>
            <person name="Lipzen A."/>
            <person name="Lundell T."/>
            <person name="Morin E."/>
            <person name="Murat C."/>
            <person name="Riley R."/>
            <person name="Ohm R."/>
            <person name="Sun H."/>
            <person name="Tunlid A."/>
            <person name="Henrissat B."/>
            <person name="Grigoriev I.V."/>
            <person name="Hibbett D.S."/>
            <person name="Martin F."/>
        </authorList>
    </citation>
    <scope>NUCLEOTIDE SEQUENCE [LARGE SCALE GENOMIC DNA]</scope>
    <source>
        <strain evidence="2">LaAM-08-1</strain>
    </source>
</reference>
<evidence type="ECO:0000313" key="1">
    <source>
        <dbReference type="EMBL" id="KIK03065.1"/>
    </source>
</evidence>
<accession>A0A0C9WUV3</accession>
<dbReference type="InterPro" id="IPR029058">
    <property type="entry name" value="AB_hydrolase_fold"/>
</dbReference>
<protein>
    <submittedName>
        <fullName evidence="1">Uncharacterized protein</fullName>
    </submittedName>
</protein>
<proteinExistence type="predicted"/>
<organism evidence="1 2">
    <name type="scientific">Laccaria amethystina LaAM-08-1</name>
    <dbReference type="NCBI Taxonomy" id="1095629"/>
    <lineage>
        <taxon>Eukaryota</taxon>
        <taxon>Fungi</taxon>
        <taxon>Dikarya</taxon>
        <taxon>Basidiomycota</taxon>
        <taxon>Agaricomycotina</taxon>
        <taxon>Agaricomycetes</taxon>
        <taxon>Agaricomycetidae</taxon>
        <taxon>Agaricales</taxon>
        <taxon>Agaricineae</taxon>
        <taxon>Hydnangiaceae</taxon>
        <taxon>Laccaria</taxon>
    </lineage>
</organism>
<dbReference type="AlphaFoldDB" id="A0A0C9WUV3"/>
<name>A0A0C9WUV3_9AGAR</name>
<gene>
    <name evidence="1" type="ORF">K443DRAFT_491447</name>
</gene>
<dbReference type="Proteomes" id="UP000054477">
    <property type="component" value="Unassembled WGS sequence"/>
</dbReference>